<dbReference type="SUPFAM" id="SSF48498">
    <property type="entry name" value="Tetracyclin repressor-like, C-terminal domain"/>
    <property type="match status" value="1"/>
</dbReference>
<dbReference type="Gene3D" id="1.10.10.60">
    <property type="entry name" value="Homeodomain-like"/>
    <property type="match status" value="1"/>
</dbReference>
<feature type="DNA-binding region" description="H-T-H motif" evidence="4">
    <location>
        <begin position="32"/>
        <end position="51"/>
    </location>
</feature>
<dbReference type="Proteomes" id="UP000535937">
    <property type="component" value="Unassembled WGS sequence"/>
</dbReference>
<keyword evidence="7" id="KW-1185">Reference proteome</keyword>
<comment type="caution">
    <text evidence="6">The sequence shown here is derived from an EMBL/GenBank/DDBJ whole genome shotgun (WGS) entry which is preliminary data.</text>
</comment>
<reference evidence="6 7" key="1">
    <citation type="submission" date="2020-08" db="EMBL/GenBank/DDBJ databases">
        <title>Genomic Encyclopedia of Type Strains, Phase III (KMG-III): the genomes of soil and plant-associated and newly described type strains.</title>
        <authorList>
            <person name="Whitman W."/>
        </authorList>
    </citation>
    <scope>NUCLEOTIDE SEQUENCE [LARGE SCALE GENOMIC DNA]</scope>
    <source>
        <strain evidence="6 7">CECT 8799</strain>
    </source>
</reference>
<keyword evidence="1" id="KW-0805">Transcription regulation</keyword>
<dbReference type="Pfam" id="PF00440">
    <property type="entry name" value="TetR_N"/>
    <property type="match status" value="1"/>
</dbReference>
<evidence type="ECO:0000259" key="5">
    <source>
        <dbReference type="PROSITE" id="PS50977"/>
    </source>
</evidence>
<evidence type="ECO:0000256" key="2">
    <source>
        <dbReference type="ARBA" id="ARBA00023125"/>
    </source>
</evidence>
<protein>
    <submittedName>
        <fullName evidence="6">AcrR family transcriptional regulator</fullName>
    </submittedName>
</protein>
<evidence type="ECO:0000256" key="1">
    <source>
        <dbReference type="ARBA" id="ARBA00023015"/>
    </source>
</evidence>
<dbReference type="InterPro" id="IPR001647">
    <property type="entry name" value="HTH_TetR"/>
</dbReference>
<sequence length="221" mass="24943">MPYSKTHKSQTKDRILRSATELFCRHGFDKVSIGQIMEVARMTHGAFYTHFESKEALFNASFLESFKRSRVARLAKAPFSIKHLTALVTDYLNLRALRDRGAPGPEALLFNEIGSDRPRIKKLYEEAYERMKKMLETRITALGRLKKLPYAADRETVAEKARGIIAAMVGAVAVARSISQEREQHLILQAAQKQILGILGVNETEFDPAVRKGSAMRLEHA</sequence>
<dbReference type="Gene3D" id="1.10.357.10">
    <property type="entry name" value="Tetracycline Repressor, domain 2"/>
    <property type="match status" value="1"/>
</dbReference>
<name>A0A7W4WET7_9GAMM</name>
<accession>A0A7W4WET7</accession>
<dbReference type="PANTHER" id="PTHR47506">
    <property type="entry name" value="TRANSCRIPTIONAL REGULATORY PROTEIN"/>
    <property type="match status" value="1"/>
</dbReference>
<dbReference type="SUPFAM" id="SSF46689">
    <property type="entry name" value="Homeodomain-like"/>
    <property type="match status" value="1"/>
</dbReference>
<keyword evidence="3" id="KW-0804">Transcription</keyword>
<dbReference type="InterPro" id="IPR036271">
    <property type="entry name" value="Tet_transcr_reg_TetR-rel_C_sf"/>
</dbReference>
<dbReference type="RefSeq" id="WP_183462678.1">
    <property type="nucleotide sequence ID" value="NZ_JACHWZ010000022.1"/>
</dbReference>
<organism evidence="6 7">
    <name type="scientific">Microbulbifer rhizosphaerae</name>
    <dbReference type="NCBI Taxonomy" id="1562603"/>
    <lineage>
        <taxon>Bacteria</taxon>
        <taxon>Pseudomonadati</taxon>
        <taxon>Pseudomonadota</taxon>
        <taxon>Gammaproteobacteria</taxon>
        <taxon>Cellvibrionales</taxon>
        <taxon>Microbulbiferaceae</taxon>
        <taxon>Microbulbifer</taxon>
    </lineage>
</organism>
<feature type="domain" description="HTH tetR-type" evidence="5">
    <location>
        <begin position="9"/>
        <end position="69"/>
    </location>
</feature>
<dbReference type="EMBL" id="JACHWZ010000022">
    <property type="protein sequence ID" value="MBB3062943.1"/>
    <property type="molecule type" value="Genomic_DNA"/>
</dbReference>
<proteinExistence type="predicted"/>
<dbReference type="PROSITE" id="PS50977">
    <property type="entry name" value="HTH_TETR_2"/>
    <property type="match status" value="1"/>
</dbReference>
<dbReference type="GO" id="GO:0003677">
    <property type="term" value="F:DNA binding"/>
    <property type="evidence" value="ECO:0007669"/>
    <property type="project" value="UniProtKB-UniRule"/>
</dbReference>
<dbReference type="PANTHER" id="PTHR47506:SF7">
    <property type="entry name" value="TRANSCRIPTIONAL REGULATORY PROTEIN"/>
    <property type="match status" value="1"/>
</dbReference>
<evidence type="ECO:0000313" key="6">
    <source>
        <dbReference type="EMBL" id="MBB3062943.1"/>
    </source>
</evidence>
<keyword evidence="2 4" id="KW-0238">DNA-binding</keyword>
<evidence type="ECO:0000256" key="3">
    <source>
        <dbReference type="ARBA" id="ARBA00023163"/>
    </source>
</evidence>
<evidence type="ECO:0000313" key="7">
    <source>
        <dbReference type="Proteomes" id="UP000535937"/>
    </source>
</evidence>
<gene>
    <name evidence="6" type="ORF">FHS09_003794</name>
</gene>
<evidence type="ECO:0000256" key="4">
    <source>
        <dbReference type="PROSITE-ProRule" id="PRU00335"/>
    </source>
</evidence>
<dbReference type="PRINTS" id="PR00455">
    <property type="entry name" value="HTHTETR"/>
</dbReference>
<dbReference type="InterPro" id="IPR009057">
    <property type="entry name" value="Homeodomain-like_sf"/>
</dbReference>
<dbReference type="AlphaFoldDB" id="A0A7W4WET7"/>